<comment type="cofactor">
    <cofactor evidence="1 5">
        <name>FAD</name>
        <dbReference type="ChEBI" id="CHEBI:57692"/>
    </cofactor>
</comment>
<feature type="domain" description="Acyl-CoA dehydrogenase/oxidase C-terminal" evidence="7">
    <location>
        <begin position="286"/>
        <end position="439"/>
    </location>
</feature>
<comment type="similarity">
    <text evidence="2 5">Belongs to the acyl-CoA dehydrogenase family.</text>
</comment>
<dbReference type="InterPro" id="IPR041504">
    <property type="entry name" value="AidB_N"/>
</dbReference>
<sequence>MTHSPPIGDLATHEVTNQPPARDMADLWTSDPILRHYAGANGADQAALSAYGAHMGSAEMRAAGREANRVPPELLSFDRAGRRLDEVKFHPAYHDLMTAGLQAGFSAAPWEEATPAGHTAHAAMCYMTSQVEPGVTCPMVMTYAAVPALGADPALAAEWVPKLTARDYDTARAPVGEKRAVTLGMAMTEKQGGSDVRANTTRAVRSGDHYRLSGHKWFCSAPMSDGFLTLAQTEEGLTCFLVPRWLDGERNPIHLMRLKDKLGNRANASSEIEYHDTLAYRLGDEGQGVKTIIEMVHHTRLSTSVAPAGLMRGALSEAKYWVEGRSAFQRRLIDQPMMRAVLADLALDLEGTTALAFRVARAFDAGTREERAFARIAVALAKFLGNKLAPNVIYEAMECLGGMGYVEDTPLPMLFRESPLNSIWEGSGNVICLDVMRALARDDAAREAVMAELSGVRGENPAYDAAFSAHLDRWPALPDEGEARWFTESLASLLTANVLIRQAPAAVADGYAATRLGRPRGRVYGAVTGLDTQAILERLG</sequence>
<dbReference type="Pfam" id="PF00441">
    <property type="entry name" value="Acyl-CoA_dh_1"/>
    <property type="match status" value="1"/>
</dbReference>
<dbReference type="PROSITE" id="PS00072">
    <property type="entry name" value="ACYL_COA_DH_1"/>
    <property type="match status" value="1"/>
</dbReference>
<keyword evidence="11" id="KW-1185">Reference proteome</keyword>
<dbReference type="InterPro" id="IPR009100">
    <property type="entry name" value="AcylCoA_DH/oxidase_NM_dom_sf"/>
</dbReference>
<reference evidence="10 11" key="1">
    <citation type="submission" date="2019-07" db="EMBL/GenBank/DDBJ databases">
        <title>Aquicoccus porphyridii gen. nov., sp. nov., isolated from a small marine red alga, Porphyridium marinum.</title>
        <authorList>
            <person name="Liu L."/>
        </authorList>
    </citation>
    <scope>NUCLEOTIDE SEQUENCE [LARGE SCALE GENOMIC DNA]</scope>
    <source>
        <strain evidence="10 11">L1 8-17</strain>
    </source>
</reference>
<dbReference type="Gene3D" id="1.20.140.10">
    <property type="entry name" value="Butyryl-CoA Dehydrogenase, subunit A, domain 3"/>
    <property type="match status" value="1"/>
</dbReference>
<dbReference type="PANTHER" id="PTHR42707:SF3">
    <property type="entry name" value="ACYL-COA DEHYDROGENASE AIDB-RELATED"/>
    <property type="match status" value="1"/>
</dbReference>
<evidence type="ECO:0000313" key="11">
    <source>
        <dbReference type="Proteomes" id="UP000325291"/>
    </source>
</evidence>
<evidence type="ECO:0000259" key="7">
    <source>
        <dbReference type="Pfam" id="PF00441"/>
    </source>
</evidence>
<dbReference type="Pfam" id="PF02770">
    <property type="entry name" value="Acyl-CoA_dh_M"/>
    <property type="match status" value="1"/>
</dbReference>
<gene>
    <name evidence="10" type="ORF">FLO80_00190</name>
</gene>
<dbReference type="Pfam" id="PF18158">
    <property type="entry name" value="AidB_N"/>
    <property type="match status" value="1"/>
</dbReference>
<proteinExistence type="inferred from homology"/>
<evidence type="ECO:0000256" key="2">
    <source>
        <dbReference type="ARBA" id="ARBA00009347"/>
    </source>
</evidence>
<feature type="domain" description="Adaptive response protein AidB N-terminal" evidence="9">
    <location>
        <begin position="17"/>
        <end position="169"/>
    </location>
</feature>
<organism evidence="10 11">
    <name type="scientific">Aquicoccus porphyridii</name>
    <dbReference type="NCBI Taxonomy" id="1852029"/>
    <lineage>
        <taxon>Bacteria</taxon>
        <taxon>Pseudomonadati</taxon>
        <taxon>Pseudomonadota</taxon>
        <taxon>Alphaproteobacteria</taxon>
        <taxon>Rhodobacterales</taxon>
        <taxon>Paracoccaceae</taxon>
        <taxon>Aquicoccus</taxon>
    </lineage>
</organism>
<dbReference type="InterPro" id="IPR006089">
    <property type="entry name" value="Acyl-CoA_DH_CS"/>
</dbReference>
<protein>
    <submittedName>
        <fullName evidence="10">DNA alkylation response protein</fullName>
    </submittedName>
</protein>
<evidence type="ECO:0000256" key="4">
    <source>
        <dbReference type="ARBA" id="ARBA00022827"/>
    </source>
</evidence>
<dbReference type="InterPro" id="IPR052904">
    <property type="entry name" value="Acyl-CoA_dehydrogenase-like"/>
</dbReference>
<evidence type="ECO:0000256" key="5">
    <source>
        <dbReference type="RuleBase" id="RU362125"/>
    </source>
</evidence>
<evidence type="ECO:0000259" key="8">
    <source>
        <dbReference type="Pfam" id="PF02770"/>
    </source>
</evidence>
<feature type="region of interest" description="Disordered" evidence="6">
    <location>
        <begin position="1"/>
        <end position="21"/>
    </location>
</feature>
<evidence type="ECO:0000313" key="10">
    <source>
        <dbReference type="EMBL" id="KAA0920639.1"/>
    </source>
</evidence>
<evidence type="ECO:0000256" key="1">
    <source>
        <dbReference type="ARBA" id="ARBA00001974"/>
    </source>
</evidence>
<accession>A0A5A9ZU06</accession>
<dbReference type="GO" id="GO:0003995">
    <property type="term" value="F:acyl-CoA dehydrogenase activity"/>
    <property type="evidence" value="ECO:0007669"/>
    <property type="project" value="InterPro"/>
</dbReference>
<dbReference type="Gene3D" id="6.10.250.600">
    <property type="match status" value="1"/>
</dbReference>
<keyword evidence="5" id="KW-0560">Oxidoreductase</keyword>
<feature type="domain" description="Acyl-CoA oxidase/dehydrogenase middle" evidence="8">
    <location>
        <begin position="184"/>
        <end position="276"/>
    </location>
</feature>
<evidence type="ECO:0000256" key="6">
    <source>
        <dbReference type="SAM" id="MobiDB-lite"/>
    </source>
</evidence>
<dbReference type="AlphaFoldDB" id="A0A5A9ZU06"/>
<evidence type="ECO:0000256" key="3">
    <source>
        <dbReference type="ARBA" id="ARBA00022630"/>
    </source>
</evidence>
<dbReference type="PANTHER" id="PTHR42707">
    <property type="entry name" value="ACYL-COA DEHYDROGENASE"/>
    <property type="match status" value="1"/>
</dbReference>
<dbReference type="Proteomes" id="UP000325291">
    <property type="component" value="Unassembled WGS sequence"/>
</dbReference>
<dbReference type="EMBL" id="VINQ01000001">
    <property type="protein sequence ID" value="KAA0920639.1"/>
    <property type="molecule type" value="Genomic_DNA"/>
</dbReference>
<dbReference type="Gene3D" id="2.40.110.20">
    <property type="match status" value="1"/>
</dbReference>
<comment type="caution">
    <text evidence="10">The sequence shown here is derived from an EMBL/GenBank/DDBJ whole genome shotgun (WGS) entry which is preliminary data.</text>
</comment>
<name>A0A5A9ZU06_9RHOB</name>
<evidence type="ECO:0000259" key="9">
    <source>
        <dbReference type="Pfam" id="PF18158"/>
    </source>
</evidence>
<dbReference type="SUPFAM" id="SSF47203">
    <property type="entry name" value="Acyl-CoA dehydrogenase C-terminal domain-like"/>
    <property type="match status" value="1"/>
</dbReference>
<keyword evidence="4 5" id="KW-0274">FAD</keyword>
<dbReference type="RefSeq" id="WP_111362329.1">
    <property type="nucleotide sequence ID" value="NZ_VINQ01000001.1"/>
</dbReference>
<dbReference type="SUPFAM" id="SSF56645">
    <property type="entry name" value="Acyl-CoA dehydrogenase NM domain-like"/>
    <property type="match status" value="1"/>
</dbReference>
<dbReference type="InterPro" id="IPR009075">
    <property type="entry name" value="AcylCo_DH/oxidase_C"/>
</dbReference>
<dbReference type="InterPro" id="IPR036250">
    <property type="entry name" value="AcylCo_DH-like_C"/>
</dbReference>
<dbReference type="InterPro" id="IPR006091">
    <property type="entry name" value="Acyl-CoA_Oxase/DH_mid-dom"/>
</dbReference>
<keyword evidence="3 5" id="KW-0285">Flavoprotein</keyword>